<name>A0A9D3SWF7_9TELE</name>
<feature type="compositionally biased region" description="Polar residues" evidence="1">
    <location>
        <begin position="8"/>
        <end position="22"/>
    </location>
</feature>
<feature type="compositionally biased region" description="Basic and acidic residues" evidence="1">
    <location>
        <begin position="52"/>
        <end position="64"/>
    </location>
</feature>
<feature type="region of interest" description="Disordered" evidence="1">
    <location>
        <begin position="1"/>
        <end position="25"/>
    </location>
</feature>
<dbReference type="AlphaFoldDB" id="A0A9D3SWF7"/>
<dbReference type="EMBL" id="JAHKSW010000003">
    <property type="protein sequence ID" value="KAG7333678.1"/>
    <property type="molecule type" value="Genomic_DNA"/>
</dbReference>
<feature type="region of interest" description="Disordered" evidence="1">
    <location>
        <begin position="46"/>
        <end position="88"/>
    </location>
</feature>
<feature type="region of interest" description="Disordered" evidence="1">
    <location>
        <begin position="117"/>
        <end position="138"/>
    </location>
</feature>
<dbReference type="Proteomes" id="UP000824219">
    <property type="component" value="Linkage Group LG03"/>
</dbReference>
<organism evidence="2 3">
    <name type="scientific">Hemibagrus wyckioides</name>
    <dbReference type="NCBI Taxonomy" id="337641"/>
    <lineage>
        <taxon>Eukaryota</taxon>
        <taxon>Metazoa</taxon>
        <taxon>Chordata</taxon>
        <taxon>Craniata</taxon>
        <taxon>Vertebrata</taxon>
        <taxon>Euteleostomi</taxon>
        <taxon>Actinopterygii</taxon>
        <taxon>Neopterygii</taxon>
        <taxon>Teleostei</taxon>
        <taxon>Ostariophysi</taxon>
        <taxon>Siluriformes</taxon>
        <taxon>Bagridae</taxon>
        <taxon>Hemibagrus</taxon>
    </lineage>
</organism>
<sequence>MGQKHQPGRNTPDVTSSGSSLPEVTPVFLTPVKRIRWRRTRRPHHVTHQMLRQRDEEPRVESYREPQISRLFRNGAPGERGTGASELTHSSLLDTQIISDPDSYVELEIVKHITSTSQPPSAKAARRNQQFYSEKGKF</sequence>
<keyword evidence="3" id="KW-1185">Reference proteome</keyword>
<gene>
    <name evidence="2" type="ORF">KOW79_002085</name>
</gene>
<comment type="caution">
    <text evidence="2">The sequence shown here is derived from an EMBL/GenBank/DDBJ whole genome shotgun (WGS) entry which is preliminary data.</text>
</comment>
<accession>A0A9D3SWF7</accession>
<evidence type="ECO:0000313" key="2">
    <source>
        <dbReference type="EMBL" id="KAG7333678.1"/>
    </source>
</evidence>
<protein>
    <submittedName>
        <fullName evidence="2">Uncharacterized protein</fullName>
    </submittedName>
</protein>
<proteinExistence type="predicted"/>
<reference evidence="2 3" key="1">
    <citation type="submission" date="2021-06" db="EMBL/GenBank/DDBJ databases">
        <title>Chromosome-level genome assembly of the red-tail catfish (Hemibagrus wyckioides).</title>
        <authorList>
            <person name="Shao F."/>
        </authorList>
    </citation>
    <scope>NUCLEOTIDE SEQUENCE [LARGE SCALE GENOMIC DNA]</scope>
    <source>
        <strain evidence="2">EC202008001</strain>
        <tissue evidence="2">Blood</tissue>
    </source>
</reference>
<evidence type="ECO:0000256" key="1">
    <source>
        <dbReference type="SAM" id="MobiDB-lite"/>
    </source>
</evidence>
<evidence type="ECO:0000313" key="3">
    <source>
        <dbReference type="Proteomes" id="UP000824219"/>
    </source>
</evidence>